<dbReference type="AlphaFoldDB" id="A0ABD0M6G4"/>
<comment type="caution">
    <text evidence="2">The sequence shown here is derived from an EMBL/GenBank/DDBJ whole genome shotgun (WGS) entry which is preliminary data.</text>
</comment>
<feature type="region of interest" description="Disordered" evidence="1">
    <location>
        <begin position="1"/>
        <end position="30"/>
    </location>
</feature>
<organism evidence="2 3">
    <name type="scientific">Batillaria attramentaria</name>
    <dbReference type="NCBI Taxonomy" id="370345"/>
    <lineage>
        <taxon>Eukaryota</taxon>
        <taxon>Metazoa</taxon>
        <taxon>Spiralia</taxon>
        <taxon>Lophotrochozoa</taxon>
        <taxon>Mollusca</taxon>
        <taxon>Gastropoda</taxon>
        <taxon>Caenogastropoda</taxon>
        <taxon>Sorbeoconcha</taxon>
        <taxon>Cerithioidea</taxon>
        <taxon>Batillariidae</taxon>
        <taxon>Batillaria</taxon>
    </lineage>
</organism>
<keyword evidence="3" id="KW-1185">Reference proteome</keyword>
<gene>
    <name evidence="2" type="ORF">BaRGS_00001948</name>
</gene>
<accession>A0ABD0M6G4</accession>
<reference evidence="2 3" key="1">
    <citation type="journal article" date="2023" name="Sci. Data">
        <title>Genome assembly of the Korean intertidal mud-creeper Batillaria attramentaria.</title>
        <authorList>
            <person name="Patra A.K."/>
            <person name="Ho P.T."/>
            <person name="Jun S."/>
            <person name="Lee S.J."/>
            <person name="Kim Y."/>
            <person name="Won Y.J."/>
        </authorList>
    </citation>
    <scope>NUCLEOTIDE SEQUENCE [LARGE SCALE GENOMIC DNA]</scope>
    <source>
        <strain evidence="2">Wonlab-2016</strain>
    </source>
</reference>
<dbReference type="EMBL" id="JACVVK020000005">
    <property type="protein sequence ID" value="KAK7507097.1"/>
    <property type="molecule type" value="Genomic_DNA"/>
</dbReference>
<evidence type="ECO:0000313" key="2">
    <source>
        <dbReference type="EMBL" id="KAK7507097.1"/>
    </source>
</evidence>
<name>A0ABD0M6G4_9CAEN</name>
<evidence type="ECO:0000313" key="3">
    <source>
        <dbReference type="Proteomes" id="UP001519460"/>
    </source>
</evidence>
<dbReference type="Proteomes" id="UP001519460">
    <property type="component" value="Unassembled WGS sequence"/>
</dbReference>
<evidence type="ECO:0000256" key="1">
    <source>
        <dbReference type="SAM" id="MobiDB-lite"/>
    </source>
</evidence>
<sequence>MIERMMSPSRLPAAPDPDISQPEPRDGFRPTLARNSLQISRSISWPQKLPTPEEEVLHRVVLLNIRRPELAKKKPDAVINCPHCAGNTSRYCY</sequence>
<proteinExistence type="predicted"/>
<protein>
    <submittedName>
        <fullName evidence="2">Uncharacterized protein</fullName>
    </submittedName>
</protein>